<dbReference type="Proteomes" id="UP001150238">
    <property type="component" value="Unassembled WGS sequence"/>
</dbReference>
<feature type="compositionally biased region" description="Polar residues" evidence="5">
    <location>
        <begin position="191"/>
        <end position="202"/>
    </location>
</feature>
<dbReference type="InterPro" id="IPR050946">
    <property type="entry name" value="AP-1_TF_bZIP"/>
</dbReference>
<keyword evidence="1" id="KW-0805">Transcription regulation</keyword>
<dbReference type="AlphaFoldDB" id="A0A9W9AYA2"/>
<dbReference type="SMART" id="SM00338">
    <property type="entry name" value="BRLZ"/>
    <property type="match status" value="1"/>
</dbReference>
<evidence type="ECO:0000256" key="3">
    <source>
        <dbReference type="ARBA" id="ARBA00023163"/>
    </source>
</evidence>
<evidence type="ECO:0000256" key="5">
    <source>
        <dbReference type="SAM" id="MobiDB-lite"/>
    </source>
</evidence>
<dbReference type="Pfam" id="PF07716">
    <property type="entry name" value="bZIP_2"/>
    <property type="match status" value="1"/>
</dbReference>
<evidence type="ECO:0000256" key="4">
    <source>
        <dbReference type="SAM" id="Coils"/>
    </source>
</evidence>
<dbReference type="InterPro" id="IPR004827">
    <property type="entry name" value="bZIP"/>
</dbReference>
<evidence type="ECO:0000256" key="1">
    <source>
        <dbReference type="ARBA" id="ARBA00023015"/>
    </source>
</evidence>
<evidence type="ECO:0000256" key="2">
    <source>
        <dbReference type="ARBA" id="ARBA00023125"/>
    </source>
</evidence>
<feature type="domain" description="BZIP" evidence="6">
    <location>
        <begin position="284"/>
        <end position="328"/>
    </location>
</feature>
<feature type="compositionally biased region" description="Polar residues" evidence="5">
    <location>
        <begin position="157"/>
        <end position="179"/>
    </location>
</feature>
<gene>
    <name evidence="7" type="ORF">C8J55DRAFT_555702</name>
</gene>
<feature type="region of interest" description="Disordered" evidence="5">
    <location>
        <begin position="149"/>
        <end position="281"/>
    </location>
</feature>
<feature type="region of interest" description="Disordered" evidence="5">
    <location>
        <begin position="1"/>
        <end position="35"/>
    </location>
</feature>
<dbReference type="PANTHER" id="PTHR11462:SF35">
    <property type="entry name" value="TRANSCRIPTION FACTOR JRA"/>
    <property type="match status" value="1"/>
</dbReference>
<feature type="compositionally biased region" description="Low complexity" evidence="5">
    <location>
        <begin position="252"/>
        <end position="261"/>
    </location>
</feature>
<keyword evidence="4" id="KW-0175">Coiled coil</keyword>
<dbReference type="GO" id="GO:0005667">
    <property type="term" value="C:transcription regulator complex"/>
    <property type="evidence" value="ECO:0007669"/>
    <property type="project" value="TreeGrafter"/>
</dbReference>
<sequence>MTTIQQKSTKSLMAGDTSSIPEMTETPTTPSGVEVPSYDVSSVVETLLASPQFQKSARFDDFLVSPLLSPCDEFNMSPSTNNSPLTPNLDTPIMNDLSDDFGIYGSEYTGVPLFSDSSLSMYQLLESPELAEEVLFKAYELPKLVPELTSAPAPTSDVVTPSSFDRSTASGNTVVTATSDPAPKTGKGRRSNATGTRKNVTPESLVPVDAPIQARKYATPSATSRKEIPAAFLKSQKRKRSRLQAFGDEETSPPTSSGSPCPEDDAAEEQPPLNATEKELIEWKRRQNTLAARKSRKRKLEHQQFLETRVKDLETENEMLKVKSEALEAALRAHNIFLPPVDT</sequence>
<accession>A0A9W9AYA2</accession>
<name>A0A9W9AYA2_9AGAR</name>
<feature type="compositionally biased region" description="Polar residues" evidence="5">
    <location>
        <begin position="1"/>
        <end position="31"/>
    </location>
</feature>
<reference evidence="7" key="2">
    <citation type="journal article" date="2023" name="Proc. Natl. Acad. Sci. U.S.A.">
        <title>A global phylogenomic analysis of the shiitake genus Lentinula.</title>
        <authorList>
            <person name="Sierra-Patev S."/>
            <person name="Min B."/>
            <person name="Naranjo-Ortiz M."/>
            <person name="Looney B."/>
            <person name="Konkel Z."/>
            <person name="Slot J.C."/>
            <person name="Sakamoto Y."/>
            <person name="Steenwyk J.L."/>
            <person name="Rokas A."/>
            <person name="Carro J."/>
            <person name="Camarero S."/>
            <person name="Ferreira P."/>
            <person name="Molpeceres G."/>
            <person name="Ruiz-Duenas F.J."/>
            <person name="Serrano A."/>
            <person name="Henrissat B."/>
            <person name="Drula E."/>
            <person name="Hughes K.W."/>
            <person name="Mata J.L."/>
            <person name="Ishikawa N.K."/>
            <person name="Vargas-Isla R."/>
            <person name="Ushijima S."/>
            <person name="Smith C.A."/>
            <person name="Donoghue J."/>
            <person name="Ahrendt S."/>
            <person name="Andreopoulos W."/>
            <person name="He G."/>
            <person name="LaButti K."/>
            <person name="Lipzen A."/>
            <person name="Ng V."/>
            <person name="Riley R."/>
            <person name="Sandor L."/>
            <person name="Barry K."/>
            <person name="Martinez A.T."/>
            <person name="Xiao Y."/>
            <person name="Gibbons J.G."/>
            <person name="Terashima K."/>
            <person name="Grigoriev I.V."/>
            <person name="Hibbett D."/>
        </authorList>
    </citation>
    <scope>NUCLEOTIDE SEQUENCE</scope>
    <source>
        <strain evidence="7">Sp2 HRB7682 ss15</strain>
    </source>
</reference>
<dbReference type="PROSITE" id="PS50217">
    <property type="entry name" value="BZIP"/>
    <property type="match status" value="1"/>
</dbReference>
<proteinExistence type="predicted"/>
<keyword evidence="3" id="KW-0804">Transcription</keyword>
<dbReference type="SUPFAM" id="SSF57959">
    <property type="entry name" value="Leucine zipper domain"/>
    <property type="match status" value="1"/>
</dbReference>
<evidence type="ECO:0000313" key="8">
    <source>
        <dbReference type="Proteomes" id="UP001150238"/>
    </source>
</evidence>
<evidence type="ECO:0000313" key="7">
    <source>
        <dbReference type="EMBL" id="KAJ4492728.1"/>
    </source>
</evidence>
<organism evidence="7 8">
    <name type="scientific">Lentinula lateritia</name>
    <dbReference type="NCBI Taxonomy" id="40482"/>
    <lineage>
        <taxon>Eukaryota</taxon>
        <taxon>Fungi</taxon>
        <taxon>Dikarya</taxon>
        <taxon>Basidiomycota</taxon>
        <taxon>Agaricomycotina</taxon>
        <taxon>Agaricomycetes</taxon>
        <taxon>Agaricomycetidae</taxon>
        <taxon>Agaricales</taxon>
        <taxon>Marasmiineae</taxon>
        <taxon>Omphalotaceae</taxon>
        <taxon>Lentinula</taxon>
    </lineage>
</organism>
<comment type="caution">
    <text evidence="7">The sequence shown here is derived from an EMBL/GenBank/DDBJ whole genome shotgun (WGS) entry which is preliminary data.</text>
</comment>
<dbReference type="InterPro" id="IPR046347">
    <property type="entry name" value="bZIP_sf"/>
</dbReference>
<dbReference type="GO" id="GO:0000978">
    <property type="term" value="F:RNA polymerase II cis-regulatory region sequence-specific DNA binding"/>
    <property type="evidence" value="ECO:0007669"/>
    <property type="project" value="TreeGrafter"/>
</dbReference>
<dbReference type="GO" id="GO:0000981">
    <property type="term" value="F:DNA-binding transcription factor activity, RNA polymerase II-specific"/>
    <property type="evidence" value="ECO:0007669"/>
    <property type="project" value="TreeGrafter"/>
</dbReference>
<dbReference type="PANTHER" id="PTHR11462">
    <property type="entry name" value="JUN TRANSCRIPTION FACTOR-RELATED"/>
    <property type="match status" value="1"/>
</dbReference>
<dbReference type="EMBL" id="JANVFS010000004">
    <property type="protein sequence ID" value="KAJ4492728.1"/>
    <property type="molecule type" value="Genomic_DNA"/>
</dbReference>
<evidence type="ECO:0000259" key="6">
    <source>
        <dbReference type="PROSITE" id="PS50217"/>
    </source>
</evidence>
<reference evidence="7" key="1">
    <citation type="submission" date="2022-08" db="EMBL/GenBank/DDBJ databases">
        <authorList>
            <consortium name="DOE Joint Genome Institute"/>
            <person name="Min B."/>
            <person name="Riley R."/>
            <person name="Sierra-Patev S."/>
            <person name="Naranjo-Ortiz M."/>
            <person name="Looney B."/>
            <person name="Konkel Z."/>
            <person name="Slot J.C."/>
            <person name="Sakamoto Y."/>
            <person name="Steenwyk J.L."/>
            <person name="Rokas A."/>
            <person name="Carro J."/>
            <person name="Camarero S."/>
            <person name="Ferreira P."/>
            <person name="Molpeceres G."/>
            <person name="Ruiz-Duenas F.J."/>
            <person name="Serrano A."/>
            <person name="Henrissat B."/>
            <person name="Drula E."/>
            <person name="Hughes K.W."/>
            <person name="Mata J.L."/>
            <person name="Ishikawa N.K."/>
            <person name="Vargas-Isla R."/>
            <person name="Ushijima S."/>
            <person name="Smith C.A."/>
            <person name="Ahrendt S."/>
            <person name="Andreopoulos W."/>
            <person name="He G."/>
            <person name="Labutti K."/>
            <person name="Lipzen A."/>
            <person name="Ng V."/>
            <person name="Sandor L."/>
            <person name="Barry K."/>
            <person name="Martinez A.T."/>
            <person name="Xiao Y."/>
            <person name="Gibbons J.G."/>
            <person name="Terashima K."/>
            <person name="Hibbett D.S."/>
            <person name="Grigoriev I.V."/>
        </authorList>
    </citation>
    <scope>NUCLEOTIDE SEQUENCE</scope>
    <source>
        <strain evidence="7">Sp2 HRB7682 ss15</strain>
    </source>
</reference>
<protein>
    <recommendedName>
        <fullName evidence="6">BZIP domain-containing protein</fullName>
    </recommendedName>
</protein>
<dbReference type="PROSITE" id="PS00036">
    <property type="entry name" value="BZIP_BASIC"/>
    <property type="match status" value="1"/>
</dbReference>
<feature type="coiled-coil region" evidence="4">
    <location>
        <begin position="303"/>
        <end position="330"/>
    </location>
</feature>
<dbReference type="CDD" id="cd12193">
    <property type="entry name" value="bZIP_GCN4"/>
    <property type="match status" value="1"/>
</dbReference>
<keyword evidence="2" id="KW-0238">DNA-binding</keyword>
<dbReference type="Gene3D" id="1.20.5.170">
    <property type="match status" value="1"/>
</dbReference>